<dbReference type="InterPro" id="IPR021484">
    <property type="entry name" value="DUF3137"/>
</dbReference>
<proteinExistence type="predicted"/>
<dbReference type="Pfam" id="PF11335">
    <property type="entry name" value="DUF3137"/>
    <property type="match status" value="1"/>
</dbReference>
<comment type="caution">
    <text evidence="2">The sequence shown here is derived from an EMBL/GenBank/DDBJ whole genome shotgun (WGS) entry which is preliminary data.</text>
</comment>
<keyword evidence="1" id="KW-0812">Transmembrane</keyword>
<evidence type="ECO:0000313" key="2">
    <source>
        <dbReference type="EMBL" id="MBT1686414.1"/>
    </source>
</evidence>
<accession>A0AAP2D798</accession>
<feature type="transmembrane region" description="Helical" evidence="1">
    <location>
        <begin position="263"/>
        <end position="284"/>
    </location>
</feature>
<keyword evidence="3" id="KW-1185">Reference proteome</keyword>
<organism evidence="2 3">
    <name type="scientific">Dawidia soli</name>
    <dbReference type="NCBI Taxonomy" id="2782352"/>
    <lineage>
        <taxon>Bacteria</taxon>
        <taxon>Pseudomonadati</taxon>
        <taxon>Bacteroidota</taxon>
        <taxon>Cytophagia</taxon>
        <taxon>Cytophagales</taxon>
        <taxon>Chryseotaleaceae</taxon>
        <taxon>Dawidia</taxon>
    </lineage>
</organism>
<feature type="transmembrane region" description="Helical" evidence="1">
    <location>
        <begin position="63"/>
        <end position="83"/>
    </location>
</feature>
<feature type="transmembrane region" description="Helical" evidence="1">
    <location>
        <begin position="231"/>
        <end position="251"/>
    </location>
</feature>
<sequence length="533" mass="60616">MTRQEVKQVILHQCAREKRIVLRNIILVAILATIVLALLWIYALPNLILYNQQAIAGVASSDFGVYYKWAIPVGLLLSLIYPAKKLFDVFQREKNTHKVFDMLQQNTACTIVSENKAYLTTIPLHWIKIRLNPVHYLHISLNDRGYELPVVEELAPEIKRVLSQADLGHYESIMDQLYGDAAPAETEDAPVKKQPPAQPLPSLTDFHRYAEAEFSGQLKDMEQGRGSVQNIFVVQVFIALAFVGTMVWFFVSGGSAMTDPADIFKLMMTFVGFSSVVGVGYYFFYKRKISNGNTNFTAFKKSVFSRLVHYINPGFEYIEKAHIGLREWLHAGLFTEENYSITGGDQIIGMHNGVPFQSCNLTVTYRPNFTSERDPDDCVFSGNYFVARFHKTFPTPIYIHPRKGVFGAINDSTTTSYLNTEGNKILLEDPDFQEQFNVYCDDQVVARYVLTPVMMERLKAINKRNKGKLYMAINQNNIVMATNSENATEVGNAAYGMMFTKIDLALLDRIYQELTEQLAMIDTLKLNQALWKK</sequence>
<protein>
    <submittedName>
        <fullName evidence="2">DUF3137 domain-containing protein</fullName>
    </submittedName>
</protein>
<name>A0AAP2D798_9BACT</name>
<dbReference type="EMBL" id="JAHESC010000008">
    <property type="protein sequence ID" value="MBT1686414.1"/>
    <property type="molecule type" value="Genomic_DNA"/>
</dbReference>
<dbReference type="RefSeq" id="WP_254089652.1">
    <property type="nucleotide sequence ID" value="NZ_JAHESC010000008.1"/>
</dbReference>
<gene>
    <name evidence="2" type="ORF">KK078_07600</name>
</gene>
<reference evidence="2 3" key="1">
    <citation type="submission" date="2021-05" db="EMBL/GenBank/DDBJ databases">
        <title>A Polyphasic approach of four new species of the genus Ohtaekwangia: Ohtaekwangia histidinii sp. nov., Ohtaekwangia cretensis sp. nov., Ohtaekwangia indiensis sp. nov., Ohtaekwangia reichenbachii sp. nov. from diverse environment.</title>
        <authorList>
            <person name="Octaviana S."/>
        </authorList>
    </citation>
    <scope>NUCLEOTIDE SEQUENCE [LARGE SCALE GENOMIC DNA]</scope>
    <source>
        <strain evidence="2 3">PWU37</strain>
    </source>
</reference>
<feature type="transmembrane region" description="Helical" evidence="1">
    <location>
        <begin position="21"/>
        <end position="43"/>
    </location>
</feature>
<evidence type="ECO:0000256" key="1">
    <source>
        <dbReference type="SAM" id="Phobius"/>
    </source>
</evidence>
<keyword evidence="1" id="KW-0472">Membrane</keyword>
<evidence type="ECO:0000313" key="3">
    <source>
        <dbReference type="Proteomes" id="UP001319180"/>
    </source>
</evidence>
<keyword evidence="1" id="KW-1133">Transmembrane helix</keyword>
<dbReference type="AlphaFoldDB" id="A0AAP2D798"/>
<dbReference type="Proteomes" id="UP001319180">
    <property type="component" value="Unassembled WGS sequence"/>
</dbReference>